<evidence type="ECO:0000256" key="1">
    <source>
        <dbReference type="RuleBase" id="RU003682"/>
    </source>
</evidence>
<comment type="caution">
    <text evidence="3">The sequence shown here is derived from an EMBL/GenBank/DDBJ whole genome shotgun (WGS) entry which is preliminary data.</text>
</comment>
<dbReference type="InterPro" id="IPR005123">
    <property type="entry name" value="Oxoglu/Fe-dep_dioxygenase_dom"/>
</dbReference>
<accession>A0A8H9I8V4</accession>
<dbReference type="AlphaFoldDB" id="A0A8H9I8V4"/>
<dbReference type="GO" id="GO:0016491">
    <property type="term" value="F:oxidoreductase activity"/>
    <property type="evidence" value="ECO:0007669"/>
    <property type="project" value="UniProtKB-KW"/>
</dbReference>
<evidence type="ECO:0000313" key="3">
    <source>
        <dbReference type="EMBL" id="GGZ56441.1"/>
    </source>
</evidence>
<dbReference type="Proteomes" id="UP000622604">
    <property type="component" value="Unassembled WGS sequence"/>
</dbReference>
<reference evidence="3" key="1">
    <citation type="journal article" date="2014" name="Int. J. Syst. Evol. Microbiol.">
        <title>Complete genome sequence of Corynebacterium casei LMG S-19264T (=DSM 44701T), isolated from a smear-ripened cheese.</title>
        <authorList>
            <consortium name="US DOE Joint Genome Institute (JGI-PGF)"/>
            <person name="Walter F."/>
            <person name="Albersmeier A."/>
            <person name="Kalinowski J."/>
            <person name="Ruckert C."/>
        </authorList>
    </citation>
    <scope>NUCLEOTIDE SEQUENCE</scope>
    <source>
        <strain evidence="3">KCTC 32337</strain>
    </source>
</reference>
<keyword evidence="1" id="KW-0408">Iron</keyword>
<dbReference type="PROSITE" id="PS51471">
    <property type="entry name" value="FE2OG_OXY"/>
    <property type="match status" value="1"/>
</dbReference>
<name>A0A8H9I8V4_9ALTE</name>
<gene>
    <name evidence="3" type="ORF">GCM10011274_13150</name>
</gene>
<dbReference type="GO" id="GO:0046872">
    <property type="term" value="F:metal ion binding"/>
    <property type="evidence" value="ECO:0007669"/>
    <property type="project" value="UniProtKB-KW"/>
</dbReference>
<evidence type="ECO:0000313" key="4">
    <source>
        <dbReference type="Proteomes" id="UP000622604"/>
    </source>
</evidence>
<keyword evidence="1" id="KW-0479">Metal-binding</keyword>
<protein>
    <recommendedName>
        <fullName evidence="2">Fe2OG dioxygenase domain-containing protein</fullName>
    </recommendedName>
</protein>
<comment type="similarity">
    <text evidence="1">Belongs to the iron/ascorbate-dependent oxidoreductase family.</text>
</comment>
<evidence type="ECO:0000259" key="2">
    <source>
        <dbReference type="PROSITE" id="PS51471"/>
    </source>
</evidence>
<proteinExistence type="inferred from homology"/>
<reference evidence="3" key="2">
    <citation type="submission" date="2020-09" db="EMBL/GenBank/DDBJ databases">
        <authorList>
            <person name="Sun Q."/>
            <person name="Kim S."/>
        </authorList>
    </citation>
    <scope>NUCLEOTIDE SEQUENCE</scope>
    <source>
        <strain evidence="3">KCTC 32337</strain>
    </source>
</reference>
<organism evidence="3 4">
    <name type="scientific">Paraglaciecola chathamensis</name>
    <dbReference type="NCBI Taxonomy" id="368405"/>
    <lineage>
        <taxon>Bacteria</taxon>
        <taxon>Pseudomonadati</taxon>
        <taxon>Pseudomonadota</taxon>
        <taxon>Gammaproteobacteria</taxon>
        <taxon>Alteromonadales</taxon>
        <taxon>Alteromonadaceae</taxon>
        <taxon>Paraglaciecola</taxon>
    </lineage>
</organism>
<dbReference type="RefSeq" id="WP_191865625.1">
    <property type="nucleotide sequence ID" value="NZ_BMZC01000003.1"/>
</dbReference>
<dbReference type="EMBL" id="BMZC01000003">
    <property type="protein sequence ID" value="GGZ56441.1"/>
    <property type="molecule type" value="Genomic_DNA"/>
</dbReference>
<feature type="domain" description="Fe2OG dioxygenase" evidence="2">
    <location>
        <begin position="132"/>
        <end position="238"/>
    </location>
</feature>
<sequence>MIKIHLVNKPEFNNLVNSAQFIKDINENIYIVKGYYSVREIDKIKQICLEFSNEIEPAWYPCVDDCPDYHRLHNNYPKAHVQSIQHAYYFHRWNGNHSLFNFFSNIFNMKSVLVDSNNIDMDFLNNIPSTGPIARVLVHQYPRGGGGQKEHIDPVSPYAKIQTIIQASVPNKDYRSGGLYINTSETGKVYLDGMTNKGDLIVMSPGIKHGVEAIDPECELDWSKDDGRWIIMPIIIDSDLKKDGYGKPISVNVGTP</sequence>
<keyword evidence="1" id="KW-0560">Oxidoreductase</keyword>